<dbReference type="EMBL" id="QUTD01003310">
    <property type="protein sequence ID" value="RHY73293.1"/>
    <property type="molecule type" value="Genomic_DNA"/>
</dbReference>
<evidence type="ECO:0000313" key="7">
    <source>
        <dbReference type="Proteomes" id="UP000266196"/>
    </source>
</evidence>
<dbReference type="EMBL" id="QUTE01011872">
    <property type="protein sequence ID" value="RHZ08643.1"/>
    <property type="molecule type" value="Genomic_DNA"/>
</dbReference>
<dbReference type="Proteomes" id="UP000266643">
    <property type="component" value="Unassembled WGS sequence"/>
</dbReference>
<evidence type="ECO:0000313" key="8">
    <source>
        <dbReference type="Proteomes" id="UP000266643"/>
    </source>
</evidence>
<dbReference type="AlphaFoldDB" id="A0A397E545"/>
<dbReference type="Proteomes" id="UP000283543">
    <property type="component" value="Unassembled WGS sequence"/>
</dbReference>
<dbReference type="Proteomes" id="UP000265716">
    <property type="component" value="Unassembled WGS sequence"/>
</dbReference>
<feature type="region of interest" description="Disordered" evidence="1">
    <location>
        <begin position="1"/>
        <end position="23"/>
    </location>
</feature>
<dbReference type="EMBL" id="QUTC01007703">
    <property type="protein sequence ID" value="RHY46724.1"/>
    <property type="molecule type" value="Genomic_DNA"/>
</dbReference>
<protein>
    <submittedName>
        <fullName evidence="4">Uncharacterized protein</fullName>
    </submittedName>
</protein>
<comment type="caution">
    <text evidence="4">The sequence shown here is derived from an EMBL/GenBank/DDBJ whole genome shotgun (WGS) entry which is preliminary data.</text>
</comment>
<evidence type="ECO:0000313" key="2">
    <source>
        <dbReference type="EMBL" id="RHY46724.1"/>
    </source>
</evidence>
<reference evidence="6 7" key="1">
    <citation type="submission" date="2018-08" db="EMBL/GenBank/DDBJ databases">
        <title>Aphanomyces genome sequencing and annotation.</title>
        <authorList>
            <person name="Minardi D."/>
            <person name="Oidtmann B."/>
            <person name="Van Der Giezen M."/>
            <person name="Studholme D.J."/>
        </authorList>
    </citation>
    <scope>NUCLEOTIDE SEQUENCE [LARGE SCALE GENOMIC DNA]</scope>
    <source>
        <strain evidence="5 7">197901</strain>
        <strain evidence="4 8">D2</strain>
        <strain evidence="2 6">SA</strain>
        <strain evidence="3 9">Si</strain>
    </source>
</reference>
<evidence type="ECO:0000313" key="6">
    <source>
        <dbReference type="Proteomes" id="UP000265716"/>
    </source>
</evidence>
<evidence type="ECO:0000313" key="5">
    <source>
        <dbReference type="EMBL" id="RHZ08643.1"/>
    </source>
</evidence>
<evidence type="ECO:0000256" key="1">
    <source>
        <dbReference type="SAM" id="MobiDB-lite"/>
    </source>
</evidence>
<name>A0A397E545_APHAT</name>
<feature type="compositionally biased region" description="Basic and acidic residues" evidence="1">
    <location>
        <begin position="8"/>
        <end position="20"/>
    </location>
</feature>
<evidence type="ECO:0000313" key="4">
    <source>
        <dbReference type="EMBL" id="RHY73293.1"/>
    </source>
</evidence>
<sequence length="92" mass="10148">MGIVAWSERSKQNIGKRENGSDSWLNSTVASHQRNVVAQGVDGVCVIEDIVIQGSKDGPHVVRIHRLSIRRRVRWSSMAGVDDANDMQAPLV</sequence>
<accession>A0A397E545</accession>
<organism evidence="4 8">
    <name type="scientific">Aphanomyces astaci</name>
    <name type="common">Crayfish plague agent</name>
    <dbReference type="NCBI Taxonomy" id="112090"/>
    <lineage>
        <taxon>Eukaryota</taxon>
        <taxon>Sar</taxon>
        <taxon>Stramenopiles</taxon>
        <taxon>Oomycota</taxon>
        <taxon>Saprolegniomycetes</taxon>
        <taxon>Saprolegniales</taxon>
        <taxon>Verrucalvaceae</taxon>
        <taxon>Aphanomyces</taxon>
    </lineage>
</organism>
<evidence type="ECO:0000313" key="9">
    <source>
        <dbReference type="Proteomes" id="UP000283543"/>
    </source>
</evidence>
<evidence type="ECO:0000313" key="3">
    <source>
        <dbReference type="EMBL" id="RHY53254.1"/>
    </source>
</evidence>
<proteinExistence type="predicted"/>
<dbReference type="EMBL" id="QUTB01005808">
    <property type="protein sequence ID" value="RHY53254.1"/>
    <property type="molecule type" value="Genomic_DNA"/>
</dbReference>
<gene>
    <name evidence="4" type="ORF">DYB30_008359</name>
    <name evidence="5" type="ORF">DYB31_006825</name>
    <name evidence="3" type="ORF">DYB34_007733</name>
    <name evidence="2" type="ORF">DYB38_010696</name>
</gene>
<dbReference type="Proteomes" id="UP000266196">
    <property type="component" value="Unassembled WGS sequence"/>
</dbReference>